<evidence type="ECO:0000313" key="13">
    <source>
        <dbReference type="EMBL" id="WAH37947.1"/>
    </source>
</evidence>
<keyword evidence="14" id="KW-1185">Reference proteome</keyword>
<dbReference type="Pfam" id="PF00512">
    <property type="entry name" value="HisKA"/>
    <property type="match status" value="1"/>
</dbReference>
<evidence type="ECO:0000256" key="10">
    <source>
        <dbReference type="ARBA" id="ARBA00023012"/>
    </source>
</evidence>
<reference evidence="13" key="1">
    <citation type="submission" date="2022-08" db="EMBL/GenBank/DDBJ databases">
        <title>Alicyclobacillus dauci DSM2870, complete genome.</title>
        <authorList>
            <person name="Wang Q."/>
            <person name="Cai R."/>
            <person name="Wang Z."/>
        </authorList>
    </citation>
    <scope>NUCLEOTIDE SEQUENCE</scope>
    <source>
        <strain evidence="13">DSM 28700</strain>
    </source>
</reference>
<evidence type="ECO:0000256" key="4">
    <source>
        <dbReference type="ARBA" id="ARBA00022679"/>
    </source>
</evidence>
<dbReference type="InterPro" id="IPR036890">
    <property type="entry name" value="HATPase_C_sf"/>
</dbReference>
<evidence type="ECO:0000259" key="12">
    <source>
        <dbReference type="PROSITE" id="PS50109"/>
    </source>
</evidence>
<evidence type="ECO:0000256" key="9">
    <source>
        <dbReference type="ARBA" id="ARBA00022989"/>
    </source>
</evidence>
<dbReference type="Gene3D" id="3.30.565.10">
    <property type="entry name" value="Histidine kinase-like ATPase, C-terminal domain"/>
    <property type="match status" value="1"/>
</dbReference>
<evidence type="ECO:0000256" key="3">
    <source>
        <dbReference type="ARBA" id="ARBA00022553"/>
    </source>
</evidence>
<evidence type="ECO:0000256" key="8">
    <source>
        <dbReference type="ARBA" id="ARBA00022840"/>
    </source>
</evidence>
<dbReference type="InterPro" id="IPR003661">
    <property type="entry name" value="HisK_dim/P_dom"/>
</dbReference>
<evidence type="ECO:0000256" key="11">
    <source>
        <dbReference type="SAM" id="Phobius"/>
    </source>
</evidence>
<evidence type="ECO:0000256" key="6">
    <source>
        <dbReference type="ARBA" id="ARBA00022741"/>
    </source>
</evidence>
<dbReference type="PANTHER" id="PTHR45436">
    <property type="entry name" value="SENSOR HISTIDINE KINASE YKOH"/>
    <property type="match status" value="1"/>
</dbReference>
<dbReference type="EC" id="2.7.13.3" evidence="2"/>
<dbReference type="GO" id="GO:0016301">
    <property type="term" value="F:kinase activity"/>
    <property type="evidence" value="ECO:0007669"/>
    <property type="project" value="UniProtKB-KW"/>
</dbReference>
<sequence>MFRRMYLTIVGLLVVSTGLLLVLLGAAVYRELSSELTKDGQSALADQTDSVRDLVHDKQLGVRPDDPHDLRDNRGQNVYFYVETKSGVVSSMRDPIPLSVIKANVTDNHYAEISYRGDPYRLYAFHTVLNDENDPAYVYTLITEERSMLSHALSLMWTVGSIGFVVALVGDLFLAQRLMRPTQRAWTAYRDTVLELSHELQTPLATVNAMMSSRNVDAETALDVRHEIERASRMVSDMLFLSRLRSGVSQQPTEPVAVSDILEEIAERYGGLGLSQGIHISGRAEPGLFVETTPGEWERLVSTLFKNVLDHADPAKPVNWELTGDGRRVHLCIENSVAPKANGSATRSPERGVGLQIVRRLAQRMKGTLEIEKDTRSFIVKVTIPARRRLW</sequence>
<dbReference type="InterPro" id="IPR050428">
    <property type="entry name" value="TCS_sensor_his_kinase"/>
</dbReference>
<keyword evidence="5 11" id="KW-0812">Transmembrane</keyword>
<dbReference type="SUPFAM" id="SSF55874">
    <property type="entry name" value="ATPase domain of HSP90 chaperone/DNA topoisomerase II/histidine kinase"/>
    <property type="match status" value="1"/>
</dbReference>
<feature type="transmembrane region" description="Helical" evidence="11">
    <location>
        <begin position="155"/>
        <end position="174"/>
    </location>
</feature>
<keyword evidence="8" id="KW-0067">ATP-binding</keyword>
<comment type="catalytic activity">
    <reaction evidence="1">
        <text>ATP + protein L-histidine = ADP + protein N-phospho-L-histidine.</text>
        <dbReference type="EC" id="2.7.13.3"/>
    </reaction>
</comment>
<dbReference type="EMBL" id="CP104064">
    <property type="protein sequence ID" value="WAH37947.1"/>
    <property type="molecule type" value="Genomic_DNA"/>
</dbReference>
<accession>A0ABY6Z4Y8</accession>
<dbReference type="Pfam" id="PF02518">
    <property type="entry name" value="HATPase_c"/>
    <property type="match status" value="1"/>
</dbReference>
<dbReference type="RefSeq" id="WP_268045481.1">
    <property type="nucleotide sequence ID" value="NZ_CP104064.1"/>
</dbReference>
<organism evidence="13 14">
    <name type="scientific">Alicyclobacillus dauci</name>
    <dbReference type="NCBI Taxonomy" id="1475485"/>
    <lineage>
        <taxon>Bacteria</taxon>
        <taxon>Bacillati</taxon>
        <taxon>Bacillota</taxon>
        <taxon>Bacilli</taxon>
        <taxon>Bacillales</taxon>
        <taxon>Alicyclobacillaceae</taxon>
        <taxon>Alicyclobacillus</taxon>
    </lineage>
</organism>
<dbReference type="PANTHER" id="PTHR45436:SF5">
    <property type="entry name" value="SENSOR HISTIDINE KINASE TRCS"/>
    <property type="match status" value="1"/>
</dbReference>
<keyword evidence="3" id="KW-0597">Phosphoprotein</keyword>
<evidence type="ECO:0000256" key="5">
    <source>
        <dbReference type="ARBA" id="ARBA00022692"/>
    </source>
</evidence>
<proteinExistence type="predicted"/>
<evidence type="ECO:0000313" key="14">
    <source>
        <dbReference type="Proteomes" id="UP001164803"/>
    </source>
</evidence>
<dbReference type="PROSITE" id="PS50109">
    <property type="entry name" value="HIS_KIN"/>
    <property type="match status" value="1"/>
</dbReference>
<dbReference type="SUPFAM" id="SSF47384">
    <property type="entry name" value="Homodimeric domain of signal transducing histidine kinase"/>
    <property type="match status" value="1"/>
</dbReference>
<gene>
    <name evidence="13" type="ORF">NZD86_05495</name>
</gene>
<dbReference type="InterPro" id="IPR036097">
    <property type="entry name" value="HisK_dim/P_sf"/>
</dbReference>
<evidence type="ECO:0000256" key="7">
    <source>
        <dbReference type="ARBA" id="ARBA00022777"/>
    </source>
</evidence>
<evidence type="ECO:0000256" key="1">
    <source>
        <dbReference type="ARBA" id="ARBA00000085"/>
    </source>
</evidence>
<keyword evidence="9 11" id="KW-1133">Transmembrane helix</keyword>
<keyword evidence="7 13" id="KW-0418">Kinase</keyword>
<keyword evidence="10" id="KW-0902">Two-component regulatory system</keyword>
<dbReference type="InterPro" id="IPR003594">
    <property type="entry name" value="HATPase_dom"/>
</dbReference>
<dbReference type="InterPro" id="IPR005467">
    <property type="entry name" value="His_kinase_dom"/>
</dbReference>
<keyword evidence="6" id="KW-0547">Nucleotide-binding</keyword>
<evidence type="ECO:0000256" key="2">
    <source>
        <dbReference type="ARBA" id="ARBA00012438"/>
    </source>
</evidence>
<name>A0ABY6Z4Y8_9BACL</name>
<dbReference type="Gene3D" id="1.10.287.130">
    <property type="match status" value="1"/>
</dbReference>
<keyword evidence="4" id="KW-0808">Transferase</keyword>
<dbReference type="Proteomes" id="UP001164803">
    <property type="component" value="Chromosome"/>
</dbReference>
<protein>
    <recommendedName>
        <fullName evidence="2">histidine kinase</fullName>
        <ecNumber evidence="2">2.7.13.3</ecNumber>
    </recommendedName>
</protein>
<dbReference type="CDD" id="cd00082">
    <property type="entry name" value="HisKA"/>
    <property type="match status" value="1"/>
</dbReference>
<dbReference type="SMART" id="SM00388">
    <property type="entry name" value="HisKA"/>
    <property type="match status" value="1"/>
</dbReference>
<feature type="domain" description="Histidine kinase" evidence="12">
    <location>
        <begin position="195"/>
        <end position="388"/>
    </location>
</feature>
<keyword evidence="11" id="KW-0472">Membrane</keyword>